<gene>
    <name evidence="1" type="ORF">METZ01_LOCUS191056</name>
</gene>
<feature type="non-terminal residue" evidence="1">
    <location>
        <position position="37"/>
    </location>
</feature>
<sequence>MPQVKGLGELADKELNEVSDKAMSAYEDLMDLGMNVE</sequence>
<proteinExistence type="predicted"/>
<dbReference type="AlphaFoldDB" id="A0A382DJI4"/>
<reference evidence="1" key="1">
    <citation type="submission" date="2018-05" db="EMBL/GenBank/DDBJ databases">
        <authorList>
            <person name="Lanie J.A."/>
            <person name="Ng W.-L."/>
            <person name="Kazmierczak K.M."/>
            <person name="Andrzejewski T.M."/>
            <person name="Davidsen T.M."/>
            <person name="Wayne K.J."/>
            <person name="Tettelin H."/>
            <person name="Glass J.I."/>
            <person name="Rusch D."/>
            <person name="Podicherti R."/>
            <person name="Tsui H.-C.T."/>
            <person name="Winkler M.E."/>
        </authorList>
    </citation>
    <scope>NUCLEOTIDE SEQUENCE</scope>
</reference>
<name>A0A382DJI4_9ZZZZ</name>
<accession>A0A382DJI4</accession>
<protein>
    <submittedName>
        <fullName evidence="1">Uncharacterized protein</fullName>
    </submittedName>
</protein>
<dbReference type="EMBL" id="UINC01039553">
    <property type="protein sequence ID" value="SVB38202.1"/>
    <property type="molecule type" value="Genomic_DNA"/>
</dbReference>
<evidence type="ECO:0000313" key="1">
    <source>
        <dbReference type="EMBL" id="SVB38202.1"/>
    </source>
</evidence>
<organism evidence="1">
    <name type="scientific">marine metagenome</name>
    <dbReference type="NCBI Taxonomy" id="408172"/>
    <lineage>
        <taxon>unclassified sequences</taxon>
        <taxon>metagenomes</taxon>
        <taxon>ecological metagenomes</taxon>
    </lineage>
</organism>